<dbReference type="InterPro" id="IPR051532">
    <property type="entry name" value="Ester_Hydrolysis_Enzymes"/>
</dbReference>
<evidence type="ECO:0000259" key="1">
    <source>
        <dbReference type="Pfam" id="PF13472"/>
    </source>
</evidence>
<dbReference type="Pfam" id="PF13472">
    <property type="entry name" value="Lipase_GDSL_2"/>
    <property type="match status" value="1"/>
</dbReference>
<dbReference type="GO" id="GO:0016787">
    <property type="term" value="F:hydrolase activity"/>
    <property type="evidence" value="ECO:0007669"/>
    <property type="project" value="UniProtKB-KW"/>
</dbReference>
<dbReference type="PANTHER" id="PTHR30383:SF5">
    <property type="entry name" value="SGNH HYDROLASE-TYPE ESTERASE DOMAIN-CONTAINING PROTEIN"/>
    <property type="match status" value="1"/>
</dbReference>
<dbReference type="RefSeq" id="WP_373392672.1">
    <property type="nucleotide sequence ID" value="NZ_JBCFQJ010000008.1"/>
</dbReference>
<evidence type="ECO:0000313" key="2">
    <source>
        <dbReference type="EMBL" id="MFA9195459.1"/>
    </source>
</evidence>
<gene>
    <name evidence="2" type="ORF">AAGV33_13700</name>
</gene>
<organism evidence="2 3">
    <name type="scientific">Flavobacterium magnesitis</name>
    <dbReference type="NCBI Taxonomy" id="3138077"/>
    <lineage>
        <taxon>Bacteria</taxon>
        <taxon>Pseudomonadati</taxon>
        <taxon>Bacteroidota</taxon>
        <taxon>Flavobacteriia</taxon>
        <taxon>Flavobacteriales</taxon>
        <taxon>Flavobacteriaceae</taxon>
        <taxon>Flavobacterium</taxon>
    </lineage>
</organism>
<dbReference type="Proteomes" id="UP001574170">
    <property type="component" value="Unassembled WGS sequence"/>
</dbReference>
<keyword evidence="2" id="KW-0378">Hydrolase</keyword>
<dbReference type="InterPro" id="IPR036514">
    <property type="entry name" value="SGNH_hydro_sf"/>
</dbReference>
<accession>A0ABV4TMV4</accession>
<name>A0ABV4TMV4_9FLAO</name>
<dbReference type="EMBL" id="JBCFQK010000023">
    <property type="protein sequence ID" value="MFA9195459.1"/>
    <property type="molecule type" value="Genomic_DNA"/>
</dbReference>
<dbReference type="InterPro" id="IPR013830">
    <property type="entry name" value="SGNH_hydro"/>
</dbReference>
<keyword evidence="3" id="KW-1185">Reference proteome</keyword>
<sequence length="222" mass="25402">MKGSIPMQDWPYLLKYQEENATLPIPKPDENRVVFLGDSITEFWSNKHSFFSENKTYINRGISGQTTPQMLLRFRADVIELKPKIVVILAGGNDIAGNTGVSDTKMITNNIFSMIELAQVHHIKVILCSVLPANFFYWNPKEKPADRIIELNAMLKKYAILNKIPFVDYYSKMVDEQKGLRTAFSEDRVHPNTAGYQVMSPLIEEAIQLTINNYKNIQDELS</sequence>
<dbReference type="Gene3D" id="3.40.50.1110">
    <property type="entry name" value="SGNH hydrolase"/>
    <property type="match status" value="1"/>
</dbReference>
<evidence type="ECO:0000313" key="3">
    <source>
        <dbReference type="Proteomes" id="UP001574170"/>
    </source>
</evidence>
<proteinExistence type="predicted"/>
<reference evidence="2 3" key="1">
    <citation type="submission" date="2024-04" db="EMBL/GenBank/DDBJ databases">
        <title>New Clade of Flavobacterium.</title>
        <authorList>
            <person name="Matos L."/>
            <person name="Proenca D.N."/>
            <person name="Fransisco R.M."/>
            <person name="Chung A.P."/>
            <person name="Maccario L."/>
            <person name="Sorensen S.J."/>
            <person name="Morais P.V."/>
        </authorList>
    </citation>
    <scope>NUCLEOTIDE SEQUENCE [LARGE SCALE GENOMIC DNA]</scope>
    <source>
        <strain evidence="2 3">FBOR7N2.3</strain>
    </source>
</reference>
<dbReference type="PANTHER" id="PTHR30383">
    <property type="entry name" value="THIOESTERASE 1/PROTEASE 1/LYSOPHOSPHOLIPASE L1"/>
    <property type="match status" value="1"/>
</dbReference>
<protein>
    <submittedName>
        <fullName evidence="2">SGNH/GDSL hydrolase family protein</fullName>
    </submittedName>
</protein>
<feature type="domain" description="SGNH hydrolase-type esterase" evidence="1">
    <location>
        <begin position="35"/>
        <end position="198"/>
    </location>
</feature>
<dbReference type="SUPFAM" id="SSF52266">
    <property type="entry name" value="SGNH hydrolase"/>
    <property type="match status" value="1"/>
</dbReference>
<dbReference type="CDD" id="cd04501">
    <property type="entry name" value="SGNH_hydrolase_like_4"/>
    <property type="match status" value="1"/>
</dbReference>
<comment type="caution">
    <text evidence="2">The sequence shown here is derived from an EMBL/GenBank/DDBJ whole genome shotgun (WGS) entry which is preliminary data.</text>
</comment>